<comment type="similarity">
    <text evidence="4 11">Belongs to the acyl-CoA oxidase family.</text>
</comment>
<keyword evidence="8 17" id="KW-0560">Oxidoreductase</keyword>
<evidence type="ECO:0000256" key="11">
    <source>
        <dbReference type="PIRNR" id="PIRNR000168"/>
    </source>
</evidence>
<dbReference type="FunFam" id="1.10.540.10:FF:000015">
    <property type="entry name" value="Acyl-coenzyme A oxidase"/>
    <property type="match status" value="1"/>
</dbReference>
<keyword evidence="9" id="KW-0443">Lipid metabolism</keyword>
<dbReference type="PANTHER" id="PTHR10909">
    <property type="entry name" value="ELECTRON TRANSPORT OXIDOREDUCTASE"/>
    <property type="match status" value="1"/>
</dbReference>
<evidence type="ECO:0000313" key="18">
    <source>
        <dbReference type="Proteomes" id="UP000507470"/>
    </source>
</evidence>
<keyword evidence="10" id="KW-0576">Peroxisome</keyword>
<dbReference type="Proteomes" id="UP000507470">
    <property type="component" value="Unassembled WGS sequence"/>
</dbReference>
<evidence type="ECO:0000259" key="16">
    <source>
        <dbReference type="Pfam" id="PF22924"/>
    </source>
</evidence>
<feature type="domain" description="Acyl-CoA oxidase C-terminal" evidence="14">
    <location>
        <begin position="494"/>
        <end position="673"/>
    </location>
</feature>
<evidence type="ECO:0000256" key="4">
    <source>
        <dbReference type="ARBA" id="ARBA00006288"/>
    </source>
</evidence>
<dbReference type="InterPro" id="IPR012258">
    <property type="entry name" value="Acyl-CoA_oxidase"/>
</dbReference>
<dbReference type="GO" id="GO:0005777">
    <property type="term" value="C:peroxisome"/>
    <property type="evidence" value="ECO:0007669"/>
    <property type="project" value="UniProtKB-SubCell"/>
</dbReference>
<dbReference type="AlphaFoldDB" id="A0A6J8B1X9"/>
<dbReference type="Pfam" id="PF01756">
    <property type="entry name" value="ACOX"/>
    <property type="match status" value="1"/>
</dbReference>
<dbReference type="Pfam" id="PF14749">
    <property type="entry name" value="Acyl-CoA_ox_N"/>
    <property type="match status" value="2"/>
</dbReference>
<dbReference type="InterPro" id="IPR046373">
    <property type="entry name" value="Acyl-CoA_Oxase/DH_mid-dom_sf"/>
</dbReference>
<evidence type="ECO:0000256" key="5">
    <source>
        <dbReference type="ARBA" id="ARBA00022630"/>
    </source>
</evidence>
<dbReference type="InterPro" id="IPR037069">
    <property type="entry name" value="AcylCoA_DH/ox_N_sf"/>
</dbReference>
<feature type="binding site" evidence="13">
    <location>
        <position position="161"/>
    </location>
    <ligand>
        <name>FAD</name>
        <dbReference type="ChEBI" id="CHEBI:57692"/>
    </ligand>
</feature>
<feature type="domain" description="Acyl-coenzyme A oxidase N-terminal" evidence="15">
    <location>
        <begin position="20"/>
        <end position="114"/>
    </location>
</feature>
<evidence type="ECO:0000256" key="8">
    <source>
        <dbReference type="ARBA" id="ARBA00023002"/>
    </source>
</evidence>
<dbReference type="InterPro" id="IPR009100">
    <property type="entry name" value="AcylCoA_DH/oxidase_NM_dom_sf"/>
</dbReference>
<dbReference type="FunFam" id="1.20.140.10:FF:000013">
    <property type="entry name" value="Acyl-coenzyme A oxidase"/>
    <property type="match status" value="1"/>
</dbReference>
<organism evidence="17 18">
    <name type="scientific">Mytilus coruscus</name>
    <name type="common">Sea mussel</name>
    <dbReference type="NCBI Taxonomy" id="42192"/>
    <lineage>
        <taxon>Eukaryota</taxon>
        <taxon>Metazoa</taxon>
        <taxon>Spiralia</taxon>
        <taxon>Lophotrochozoa</taxon>
        <taxon>Mollusca</taxon>
        <taxon>Bivalvia</taxon>
        <taxon>Autobranchia</taxon>
        <taxon>Pteriomorphia</taxon>
        <taxon>Mytilida</taxon>
        <taxon>Mytiloidea</taxon>
        <taxon>Mytilidae</taxon>
        <taxon>Mytilinae</taxon>
        <taxon>Mytilus</taxon>
    </lineage>
</organism>
<keyword evidence="18" id="KW-1185">Reference proteome</keyword>
<evidence type="ECO:0000256" key="6">
    <source>
        <dbReference type="ARBA" id="ARBA00022827"/>
    </source>
</evidence>
<accession>A0A6J8B1X9</accession>
<dbReference type="Gene3D" id="1.10.540.10">
    <property type="entry name" value="Acyl-CoA dehydrogenase/oxidase, N-terminal domain"/>
    <property type="match status" value="2"/>
</dbReference>
<evidence type="ECO:0000256" key="3">
    <source>
        <dbReference type="ARBA" id="ARBA00004846"/>
    </source>
</evidence>
<dbReference type="EMBL" id="CACVKT020002393">
    <property type="protein sequence ID" value="CAC5377822.1"/>
    <property type="molecule type" value="Genomic_DNA"/>
</dbReference>
<evidence type="ECO:0000256" key="10">
    <source>
        <dbReference type="ARBA" id="ARBA00023140"/>
    </source>
</evidence>
<dbReference type="InterPro" id="IPR036250">
    <property type="entry name" value="AcylCo_DH-like_C"/>
</dbReference>
<evidence type="ECO:0000256" key="2">
    <source>
        <dbReference type="ARBA" id="ARBA00004275"/>
    </source>
</evidence>
<evidence type="ECO:0000259" key="14">
    <source>
        <dbReference type="Pfam" id="PF01756"/>
    </source>
</evidence>
<keyword evidence="5 11" id="KW-0285">Flavoprotein</keyword>
<dbReference type="SUPFAM" id="SSF47203">
    <property type="entry name" value="Acyl-CoA dehydrogenase C-terminal domain-like"/>
    <property type="match status" value="2"/>
</dbReference>
<dbReference type="FunFam" id="2.40.110.10:FF:000003">
    <property type="entry name" value="Acyl-coenzyme A oxidase"/>
    <property type="match status" value="1"/>
</dbReference>
<evidence type="ECO:0000259" key="15">
    <source>
        <dbReference type="Pfam" id="PF14749"/>
    </source>
</evidence>
<dbReference type="PIRSF" id="PIRSF000168">
    <property type="entry name" value="Acyl-CoA_oxidase"/>
    <property type="match status" value="1"/>
</dbReference>
<protein>
    <recommendedName>
        <fullName evidence="11">Acyl-coenzyme A oxidase</fullName>
    </recommendedName>
</protein>
<feature type="domain" description="Acyl-CoA oxidase C-alpha1" evidence="16">
    <location>
        <begin position="297"/>
        <end position="458"/>
    </location>
</feature>
<dbReference type="GO" id="GO:0000038">
    <property type="term" value="P:very long-chain fatty acid metabolic process"/>
    <property type="evidence" value="ECO:0007669"/>
    <property type="project" value="TreeGrafter"/>
</dbReference>
<feature type="active site" description="Proton acceptor" evidence="12">
    <location>
        <position position="443"/>
    </location>
</feature>
<keyword evidence="7" id="KW-0276">Fatty acid metabolism</keyword>
<dbReference type="Gene3D" id="1.20.140.10">
    <property type="entry name" value="Butyryl-CoA Dehydrogenase, subunit A, domain 3"/>
    <property type="match status" value="2"/>
</dbReference>
<dbReference type="FunFam" id="1.20.140.10:FF:000005">
    <property type="entry name" value="Acyl-coenzyme A oxidase"/>
    <property type="match status" value="1"/>
</dbReference>
<evidence type="ECO:0000256" key="13">
    <source>
        <dbReference type="PIRSR" id="PIRSR000168-2"/>
    </source>
</evidence>
<dbReference type="GO" id="GO:0071949">
    <property type="term" value="F:FAD binding"/>
    <property type="evidence" value="ECO:0007669"/>
    <property type="project" value="InterPro"/>
</dbReference>
<name>A0A6J8B1X9_MYTCO</name>
<dbReference type="PANTHER" id="PTHR10909:SF250">
    <property type="entry name" value="PEROXISOMAL ACYL-COENZYME A OXIDASE 1"/>
    <property type="match status" value="1"/>
</dbReference>
<dbReference type="InterPro" id="IPR029320">
    <property type="entry name" value="Acyl-CoA_ox_N"/>
</dbReference>
<reference evidence="17 18" key="1">
    <citation type="submission" date="2020-06" db="EMBL/GenBank/DDBJ databases">
        <authorList>
            <person name="Li R."/>
            <person name="Bekaert M."/>
        </authorList>
    </citation>
    <scope>NUCLEOTIDE SEQUENCE [LARGE SCALE GENOMIC DNA]</scope>
    <source>
        <strain evidence="18">wild</strain>
    </source>
</reference>
<dbReference type="OrthoDB" id="538336at2759"/>
<keyword evidence="6 11" id="KW-0274">FAD</keyword>
<evidence type="ECO:0000256" key="7">
    <source>
        <dbReference type="ARBA" id="ARBA00022832"/>
    </source>
</evidence>
<comment type="subcellular location">
    <subcellularLocation>
        <location evidence="2">Peroxisome</location>
    </subcellularLocation>
</comment>
<dbReference type="GO" id="GO:0055088">
    <property type="term" value="P:lipid homeostasis"/>
    <property type="evidence" value="ECO:0007669"/>
    <property type="project" value="TreeGrafter"/>
</dbReference>
<dbReference type="GO" id="GO:0003997">
    <property type="term" value="F:acyl-CoA oxidase activity"/>
    <property type="evidence" value="ECO:0007669"/>
    <property type="project" value="InterPro"/>
</dbReference>
<comment type="pathway">
    <text evidence="3">Lipid metabolism; peroxisomal fatty acid beta-oxidation.</text>
</comment>
<dbReference type="SUPFAM" id="SSF56645">
    <property type="entry name" value="Acyl-CoA dehydrogenase NM domain-like"/>
    <property type="match status" value="1"/>
</dbReference>
<evidence type="ECO:0000256" key="12">
    <source>
        <dbReference type="PIRSR" id="PIRSR000168-1"/>
    </source>
</evidence>
<dbReference type="Pfam" id="PF22924">
    <property type="entry name" value="ACOX_C_alpha1"/>
    <property type="match status" value="1"/>
</dbReference>
<dbReference type="GO" id="GO:0033540">
    <property type="term" value="P:fatty acid beta-oxidation using acyl-CoA oxidase"/>
    <property type="evidence" value="ECO:0007669"/>
    <property type="project" value="TreeGrafter"/>
</dbReference>
<gene>
    <name evidence="17" type="ORF">MCOR_14089</name>
</gene>
<dbReference type="Gene3D" id="2.40.110.10">
    <property type="entry name" value="Butyryl-CoA Dehydrogenase, subunit A, domain 2"/>
    <property type="match status" value="1"/>
</dbReference>
<sequence>MSELSVNPDLANERLNATFDVENLTNLIYGGPEKVKRRRQIHKVASEDPFYKKLKPWSYCSVEEQYENALAKHNHIKESIDKLELNGFDDLYYYKSCVTPHEPGPLDVHYGMCVTPHEPGPLDVHYGMFIPTIEQQGTAEQKEKWLASAYSEEIKGTYAQTEMGHGTFLRGLETTATYDPKTKEFILNSPTLTSIKYWPAALGKTTNHCVVVAQLFTQGTCHGIHTFMLQTRSLVDHSVLPGIEVGVIGNKFGFGTNDNGYLKLTNVRIPRDNMLMRYSKVLEDGTYIKPQNSKVSYGVMVYVRSMIVKQAFSALAEACVISIRYSAVRRQSETVPGGIEPQILDYQTQQYRLFPLLATAYALYFAGNYMSTAYSEGSQKIEKGQLEELPQLHALSAGLKAFTSYAASSGVEVCRICCGGHGYSQASGLPKIYVSVVPACTYEGENTVMMLQVARYLMKCYKDKQQGSQLPGFVSYIAEIPQKRSCMDEHLSFSCLVKAYKHRAARLIEAAAKQMQSLIQSGSPAHEAWNKSSVQLLWAANAHCHLFCVQNFVENIERSSGDSRTNEVLKAVCQLYSIHGILENLGEFIHDGFLSGQQIDYLQKAMFKLFEIIRPNAVALVDAFDIPDQVLQSCLGRYDGQVYQALYDYARMAPMNQTEIHSTYYTHLRPLMNPLTSNYSKL</sequence>
<dbReference type="InterPro" id="IPR002655">
    <property type="entry name" value="Acyl-CoA_oxidase_C"/>
</dbReference>
<evidence type="ECO:0000256" key="9">
    <source>
        <dbReference type="ARBA" id="ARBA00023098"/>
    </source>
</evidence>
<dbReference type="GO" id="GO:0005504">
    <property type="term" value="F:fatty acid binding"/>
    <property type="evidence" value="ECO:0007669"/>
    <property type="project" value="TreeGrafter"/>
</dbReference>
<dbReference type="InterPro" id="IPR055060">
    <property type="entry name" value="ACOX_C_alpha1"/>
</dbReference>
<comment type="cofactor">
    <cofactor evidence="1">
        <name>FAD</name>
        <dbReference type="ChEBI" id="CHEBI:57692"/>
    </cofactor>
</comment>
<proteinExistence type="inferred from homology"/>
<feature type="domain" description="Acyl-coenzyme A oxidase N-terminal" evidence="15">
    <location>
        <begin position="117"/>
        <end position="154"/>
    </location>
</feature>
<evidence type="ECO:0000313" key="17">
    <source>
        <dbReference type="EMBL" id="CAC5377822.1"/>
    </source>
</evidence>
<evidence type="ECO:0000256" key="1">
    <source>
        <dbReference type="ARBA" id="ARBA00001974"/>
    </source>
</evidence>